<gene>
    <name evidence="2" type="ORF">SAMN05443429_102177</name>
</gene>
<keyword evidence="3" id="KW-1185">Reference proteome</keyword>
<name>A0A1M6C038_9FLAO</name>
<dbReference type="Pfam" id="PF05430">
    <property type="entry name" value="Methyltransf_30"/>
    <property type="match status" value="1"/>
</dbReference>
<dbReference type="OrthoDB" id="9786494at2"/>
<dbReference type="InterPro" id="IPR047785">
    <property type="entry name" value="tRNA_MNMC2"/>
</dbReference>
<dbReference type="RefSeq" id="WP_073178312.1">
    <property type="nucleotide sequence ID" value="NZ_FQYI01000002.1"/>
</dbReference>
<evidence type="ECO:0000313" key="2">
    <source>
        <dbReference type="EMBL" id="SHI54231.1"/>
    </source>
</evidence>
<reference evidence="2 3" key="1">
    <citation type="submission" date="2016-11" db="EMBL/GenBank/DDBJ databases">
        <authorList>
            <person name="Jaros S."/>
            <person name="Januszkiewicz K."/>
            <person name="Wedrychowicz H."/>
        </authorList>
    </citation>
    <scope>NUCLEOTIDE SEQUENCE [LARGE SCALE GENOMIC DNA]</scope>
    <source>
        <strain evidence="2 3">DSM 25479</strain>
    </source>
</reference>
<dbReference type="AlphaFoldDB" id="A0A1M6C038"/>
<keyword evidence="2" id="KW-0808">Transferase</keyword>
<dbReference type="EMBL" id="FQYI01000002">
    <property type="protein sequence ID" value="SHI54231.1"/>
    <property type="molecule type" value="Genomic_DNA"/>
</dbReference>
<dbReference type="NCBIfam" id="NF033855">
    <property type="entry name" value="tRNA_MNMC2"/>
    <property type="match status" value="1"/>
</dbReference>
<dbReference type="GO" id="GO:0032259">
    <property type="term" value="P:methylation"/>
    <property type="evidence" value="ECO:0007669"/>
    <property type="project" value="UniProtKB-KW"/>
</dbReference>
<dbReference type="PANTHER" id="PTHR39963:SF1">
    <property type="entry name" value="MNMC-LIKE METHYLTRANSFERASE DOMAIN-CONTAINING PROTEIN"/>
    <property type="match status" value="1"/>
</dbReference>
<proteinExistence type="predicted"/>
<dbReference type="Proteomes" id="UP000184335">
    <property type="component" value="Unassembled WGS sequence"/>
</dbReference>
<dbReference type="GO" id="GO:0004808">
    <property type="term" value="F:tRNA (5-methylaminomethyl-2-thiouridylate)(34)-methyltransferase activity"/>
    <property type="evidence" value="ECO:0007669"/>
    <property type="project" value="InterPro"/>
</dbReference>
<evidence type="ECO:0000313" key="3">
    <source>
        <dbReference type="Proteomes" id="UP000184335"/>
    </source>
</evidence>
<feature type="domain" description="MnmC-like methyltransferase" evidence="1">
    <location>
        <begin position="131"/>
        <end position="222"/>
    </location>
</feature>
<dbReference type="PANTHER" id="PTHR39963">
    <property type="entry name" value="SLL0983 PROTEIN"/>
    <property type="match status" value="1"/>
</dbReference>
<dbReference type="STRING" id="1118202.SAMN05443429_102177"/>
<sequence length="227" mass="26119">MALHREIRTTADGSSTLHINELNENYHSGHGALQEARHVFIENGLKLTVQEEINILELGFGTGLNFLVTAEEFLQNEGIRKINYFSLEKYPVTIEEAQSLNYHQLFQGDFEETFYKIHACDWEETVEILPEINLKKFQCDFFNLENLDIPLADLVYFDCFGARVQPDLWETPLLKMVRGKMRPGGLFTTYASKGSLQRNLRSLGFEVQKRPGPPGKREMCTARLLDE</sequence>
<keyword evidence="2" id="KW-0489">Methyltransferase</keyword>
<organism evidence="2 3">
    <name type="scientific">Cruoricaptor ignavus</name>
    <dbReference type="NCBI Taxonomy" id="1118202"/>
    <lineage>
        <taxon>Bacteria</taxon>
        <taxon>Pseudomonadati</taxon>
        <taxon>Bacteroidota</taxon>
        <taxon>Flavobacteriia</taxon>
        <taxon>Flavobacteriales</taxon>
        <taxon>Weeksellaceae</taxon>
        <taxon>Cruoricaptor</taxon>
    </lineage>
</organism>
<dbReference type="SUPFAM" id="SSF53335">
    <property type="entry name" value="S-adenosyl-L-methionine-dependent methyltransferases"/>
    <property type="match status" value="1"/>
</dbReference>
<evidence type="ECO:0000259" key="1">
    <source>
        <dbReference type="Pfam" id="PF05430"/>
    </source>
</evidence>
<accession>A0A1M6C038</accession>
<dbReference type="InterPro" id="IPR008471">
    <property type="entry name" value="MnmC-like_methylTransf"/>
</dbReference>
<dbReference type="GO" id="GO:0016645">
    <property type="term" value="F:oxidoreductase activity, acting on the CH-NH group of donors"/>
    <property type="evidence" value="ECO:0007669"/>
    <property type="project" value="InterPro"/>
</dbReference>
<protein>
    <submittedName>
        <fullName evidence="2">tRNA U34 5-methylaminomethyl-2-thiouridine-forming methyltransferase MnmC</fullName>
    </submittedName>
</protein>
<dbReference type="Gene3D" id="3.40.50.150">
    <property type="entry name" value="Vaccinia Virus protein VP39"/>
    <property type="match status" value="1"/>
</dbReference>
<dbReference type="InterPro" id="IPR029063">
    <property type="entry name" value="SAM-dependent_MTases_sf"/>
</dbReference>